<comment type="caution">
    <text evidence="1">The sequence shown here is derived from an EMBL/GenBank/DDBJ whole genome shotgun (WGS) entry which is preliminary data.</text>
</comment>
<gene>
    <name evidence="1" type="ORF">ACFPKY_07895</name>
</gene>
<evidence type="ECO:0000313" key="1">
    <source>
        <dbReference type="EMBL" id="MFC5493017.1"/>
    </source>
</evidence>
<dbReference type="RefSeq" id="WP_345171737.1">
    <property type="nucleotide sequence ID" value="NZ_BAABFQ010000003.1"/>
</dbReference>
<dbReference type="SUPFAM" id="SSF109854">
    <property type="entry name" value="DinB/YfiT-like putative metalloenzymes"/>
    <property type="match status" value="1"/>
</dbReference>
<accession>A0ABW0MZB4</accession>
<proteinExistence type="predicted"/>
<protein>
    <submittedName>
        <fullName evidence="1">TIGR03085 family metal-binding protein</fullName>
    </submittedName>
</protein>
<organism evidence="1 2">
    <name type="scientific">Nocardioides caricicola</name>
    <dbReference type="NCBI Taxonomy" id="634770"/>
    <lineage>
        <taxon>Bacteria</taxon>
        <taxon>Bacillati</taxon>
        <taxon>Actinomycetota</taxon>
        <taxon>Actinomycetes</taxon>
        <taxon>Propionibacteriales</taxon>
        <taxon>Nocardioidaceae</taxon>
        <taxon>Nocardioides</taxon>
    </lineage>
</organism>
<dbReference type="Proteomes" id="UP001595956">
    <property type="component" value="Unassembled WGS sequence"/>
</dbReference>
<dbReference type="InterPro" id="IPR034660">
    <property type="entry name" value="DinB/YfiT-like"/>
</dbReference>
<dbReference type="InterPro" id="IPR017519">
    <property type="entry name" value="CHP03085"/>
</dbReference>
<sequence length="214" mass="23680">MTAPTQESLAKRERRELCDLALALGPDAPTLCEGWTASDLMAHLVVRERKPVASIGNVVERFSGLNQRAMAKQQARGFEVLVERYRTPALFLRAVPPVDEAMNGFELLVHHEDLRRGAASWEPRDLDPAELDLLWSRLSKGMKFFGRRIPVPTVLRRSDTGATTVAKPGDDPVTVSGPVVELVLLLFGRSALRDVTFEGPEDKVEELRSAELGV</sequence>
<evidence type="ECO:0000313" key="2">
    <source>
        <dbReference type="Proteomes" id="UP001595956"/>
    </source>
</evidence>
<reference evidence="2" key="1">
    <citation type="journal article" date="2019" name="Int. J. Syst. Evol. Microbiol.">
        <title>The Global Catalogue of Microorganisms (GCM) 10K type strain sequencing project: providing services to taxonomists for standard genome sequencing and annotation.</title>
        <authorList>
            <consortium name="The Broad Institute Genomics Platform"/>
            <consortium name="The Broad Institute Genome Sequencing Center for Infectious Disease"/>
            <person name="Wu L."/>
            <person name="Ma J."/>
        </authorList>
    </citation>
    <scope>NUCLEOTIDE SEQUENCE [LARGE SCALE GENOMIC DNA]</scope>
    <source>
        <strain evidence="2">KACC 13778</strain>
    </source>
</reference>
<name>A0ABW0MZB4_9ACTN</name>
<dbReference type="InterPro" id="IPR036527">
    <property type="entry name" value="SCP2_sterol-bd_dom_sf"/>
</dbReference>
<dbReference type="SUPFAM" id="SSF55718">
    <property type="entry name" value="SCP-like"/>
    <property type="match status" value="1"/>
</dbReference>
<dbReference type="NCBIfam" id="TIGR03085">
    <property type="entry name" value="TIGR03085 family metal-binding protein"/>
    <property type="match status" value="1"/>
</dbReference>
<keyword evidence="2" id="KW-1185">Reference proteome</keyword>
<dbReference type="EMBL" id="JBHSMD010000002">
    <property type="protein sequence ID" value="MFC5493017.1"/>
    <property type="molecule type" value="Genomic_DNA"/>
</dbReference>
<dbReference type="NCBIfam" id="TIGR03083">
    <property type="entry name" value="maleylpyruvate isomerase family mycothiol-dependent enzyme"/>
    <property type="match status" value="1"/>
</dbReference>
<dbReference type="InterPro" id="IPR017517">
    <property type="entry name" value="Maleyloyr_isom"/>
</dbReference>